<reference evidence="3 4" key="1">
    <citation type="submission" date="2020-09" db="EMBL/GenBank/DDBJ databases">
        <title>De no assembly of potato wild relative species, Solanum commersonii.</title>
        <authorList>
            <person name="Cho K."/>
        </authorList>
    </citation>
    <scope>NUCLEOTIDE SEQUENCE [LARGE SCALE GENOMIC DNA]</scope>
    <source>
        <strain evidence="3">LZ3.2</strain>
        <tissue evidence="3">Leaf</tissue>
    </source>
</reference>
<keyword evidence="2" id="KW-0732">Signal</keyword>
<keyword evidence="4" id="KW-1185">Reference proteome</keyword>
<organism evidence="3 4">
    <name type="scientific">Solanum commersonii</name>
    <name type="common">Commerson's wild potato</name>
    <name type="synonym">Commerson's nightshade</name>
    <dbReference type="NCBI Taxonomy" id="4109"/>
    <lineage>
        <taxon>Eukaryota</taxon>
        <taxon>Viridiplantae</taxon>
        <taxon>Streptophyta</taxon>
        <taxon>Embryophyta</taxon>
        <taxon>Tracheophyta</taxon>
        <taxon>Spermatophyta</taxon>
        <taxon>Magnoliopsida</taxon>
        <taxon>eudicotyledons</taxon>
        <taxon>Gunneridae</taxon>
        <taxon>Pentapetalae</taxon>
        <taxon>asterids</taxon>
        <taxon>lamiids</taxon>
        <taxon>Solanales</taxon>
        <taxon>Solanaceae</taxon>
        <taxon>Solanoideae</taxon>
        <taxon>Solaneae</taxon>
        <taxon>Solanum</taxon>
    </lineage>
</organism>
<evidence type="ECO:0000256" key="1">
    <source>
        <dbReference type="ARBA" id="ARBA00009995"/>
    </source>
</evidence>
<dbReference type="Proteomes" id="UP000824120">
    <property type="component" value="Chromosome 2"/>
</dbReference>
<evidence type="ECO:0000313" key="3">
    <source>
        <dbReference type="EMBL" id="KAG5621799.1"/>
    </source>
</evidence>
<evidence type="ECO:0000313" key="4">
    <source>
        <dbReference type="Proteomes" id="UP000824120"/>
    </source>
</evidence>
<comment type="similarity">
    <text evidence="1">Belongs to the UDP-glycosyltransferase family.</text>
</comment>
<dbReference type="OrthoDB" id="1290008at2759"/>
<feature type="signal peptide" evidence="2">
    <location>
        <begin position="1"/>
        <end position="26"/>
    </location>
</feature>
<dbReference type="SUPFAM" id="SSF53756">
    <property type="entry name" value="UDP-Glycosyltransferase/glycogen phosphorylase"/>
    <property type="match status" value="1"/>
</dbReference>
<dbReference type="GO" id="GO:0080044">
    <property type="term" value="F:quercetin 7-O-glucosyltransferase activity"/>
    <property type="evidence" value="ECO:0007669"/>
    <property type="project" value="TreeGrafter"/>
</dbReference>
<accession>A0A9J6ACZ2</accession>
<dbReference type="PANTHER" id="PTHR11926">
    <property type="entry name" value="GLUCOSYL/GLUCURONOSYL TRANSFERASES"/>
    <property type="match status" value="1"/>
</dbReference>
<dbReference type="PANTHER" id="PTHR11926:SF774">
    <property type="entry name" value="UDP-GLYCOSYLTRANSFERASE 85A1-RELATED"/>
    <property type="match status" value="1"/>
</dbReference>
<dbReference type="EMBL" id="JACXVP010000002">
    <property type="protein sequence ID" value="KAG5621799.1"/>
    <property type="molecule type" value="Genomic_DNA"/>
</dbReference>
<dbReference type="GO" id="GO:0080043">
    <property type="term" value="F:quercetin 3-O-glucosyltransferase activity"/>
    <property type="evidence" value="ECO:0007669"/>
    <property type="project" value="TreeGrafter"/>
</dbReference>
<evidence type="ECO:0000256" key="2">
    <source>
        <dbReference type="SAM" id="SignalP"/>
    </source>
</evidence>
<dbReference type="AlphaFoldDB" id="A0A9J6ACZ2"/>
<dbReference type="Gene3D" id="3.40.50.2000">
    <property type="entry name" value="Glycogen Phosphorylase B"/>
    <property type="match status" value="1"/>
</dbReference>
<name>A0A9J6ACZ2_SOLCO</name>
<sequence>MELGRGIVVPWWILVTLWMEFNQGRCICWRSISYAPHCGDQFTNSKQIVEDWKIGWRVNKESENLVKRDEIALLVQSFMDLDSYHGREMRKRAMGIRKIFQESIEGGAIQGNINKFIRDISRGPSQ</sequence>
<protein>
    <submittedName>
        <fullName evidence="3">Uncharacterized protein</fullName>
    </submittedName>
</protein>
<gene>
    <name evidence="3" type="ORF">H5410_007017</name>
</gene>
<feature type="chain" id="PRO_5039905366" evidence="2">
    <location>
        <begin position="27"/>
        <end position="126"/>
    </location>
</feature>
<comment type="caution">
    <text evidence="3">The sequence shown here is derived from an EMBL/GenBank/DDBJ whole genome shotgun (WGS) entry which is preliminary data.</text>
</comment>
<proteinExistence type="inferred from homology"/>